<dbReference type="Pfam" id="PF00455">
    <property type="entry name" value="DeoRC"/>
    <property type="match status" value="1"/>
</dbReference>
<sequence length="249" mass="27698">MASRSERLKRIKSLVDSTGYIPTSDIAIQLNVSPMTIRRDLNDLNNQKQIIKVYGGAQSVTNSVSEYTTDEKMNKNVLEKKDIAKKLVELIPDNSTIFLGAGTTLLYAVLALKDKDLTFITNSLPAFSELNKVNCHVILSGGELYKNTSEFLGPIAERVFDGINIDIALASTNGIINDQVTTNNSQEGGIQNTAFQHANKTVIVADHTKLDKSDTFTFRKLSEFDYLVTDSNIDKQLLDKYSKYTKIIH</sequence>
<evidence type="ECO:0000256" key="2">
    <source>
        <dbReference type="ARBA" id="ARBA00022491"/>
    </source>
</evidence>
<evidence type="ECO:0000313" key="9">
    <source>
        <dbReference type="Proteomes" id="UP000051568"/>
    </source>
</evidence>
<evidence type="ECO:0000256" key="5">
    <source>
        <dbReference type="ARBA" id="ARBA00023163"/>
    </source>
</evidence>
<dbReference type="SMART" id="SM01134">
    <property type="entry name" value="DeoRC"/>
    <property type="match status" value="1"/>
</dbReference>
<dbReference type="GO" id="GO:0003700">
    <property type="term" value="F:DNA-binding transcription factor activity"/>
    <property type="evidence" value="ECO:0007669"/>
    <property type="project" value="InterPro"/>
</dbReference>
<keyword evidence="4" id="KW-0238">DNA-binding</keyword>
<organism evidence="8 9">
    <name type="scientific">Pediococcus cellicola</name>
    <dbReference type="NCBI Taxonomy" id="319652"/>
    <lineage>
        <taxon>Bacteria</taxon>
        <taxon>Bacillati</taxon>
        <taxon>Bacillota</taxon>
        <taxon>Bacilli</taxon>
        <taxon>Lactobacillales</taxon>
        <taxon>Lactobacillaceae</taxon>
        <taxon>Pediococcus</taxon>
    </lineage>
</organism>
<reference evidence="8 9" key="1">
    <citation type="journal article" date="2015" name="Genome Announc.">
        <title>Expanding the biotechnology potential of lactobacilli through comparative genomics of 213 strains and associated genera.</title>
        <authorList>
            <person name="Sun Z."/>
            <person name="Harris H.M."/>
            <person name="McCann A."/>
            <person name="Guo C."/>
            <person name="Argimon S."/>
            <person name="Zhang W."/>
            <person name="Yang X."/>
            <person name="Jeffery I.B."/>
            <person name="Cooney J.C."/>
            <person name="Kagawa T.F."/>
            <person name="Liu W."/>
            <person name="Song Y."/>
            <person name="Salvetti E."/>
            <person name="Wrobel A."/>
            <person name="Rasinkangas P."/>
            <person name="Parkhill J."/>
            <person name="Rea M.C."/>
            <person name="O'Sullivan O."/>
            <person name="Ritari J."/>
            <person name="Douillard F.P."/>
            <person name="Paul Ross R."/>
            <person name="Yang R."/>
            <person name="Briner A.E."/>
            <person name="Felis G.E."/>
            <person name="de Vos W.M."/>
            <person name="Barrangou R."/>
            <person name="Klaenhammer T.R."/>
            <person name="Caufield P.W."/>
            <person name="Cui Y."/>
            <person name="Zhang H."/>
            <person name="O'Toole P.W."/>
        </authorList>
    </citation>
    <scope>NUCLEOTIDE SEQUENCE [LARGE SCALE GENOMIC DNA]</scope>
    <source>
        <strain evidence="8 9">DSM 17757</strain>
    </source>
</reference>
<evidence type="ECO:0000256" key="4">
    <source>
        <dbReference type="ARBA" id="ARBA00023125"/>
    </source>
</evidence>
<dbReference type="InterPro" id="IPR036388">
    <property type="entry name" value="WH-like_DNA-bd_sf"/>
</dbReference>
<dbReference type="InterPro" id="IPR018356">
    <property type="entry name" value="Tscrpt_reg_HTH_DeoR_CS"/>
</dbReference>
<dbReference type="PROSITE" id="PS51000">
    <property type="entry name" value="HTH_DEOR_2"/>
    <property type="match status" value="1"/>
</dbReference>
<protein>
    <recommendedName>
        <fullName evidence="1">Lactose phosphotransferase system repressor</fullName>
    </recommendedName>
</protein>
<dbReference type="InterPro" id="IPR037171">
    <property type="entry name" value="NagB/RpiA_transferase-like"/>
</dbReference>
<dbReference type="InterPro" id="IPR001034">
    <property type="entry name" value="DeoR_HTH"/>
</dbReference>
<proteinExistence type="predicted"/>
<keyword evidence="2" id="KW-0678">Repressor</keyword>
<accession>A0A0R2IJK6</accession>
<evidence type="ECO:0000256" key="1">
    <source>
        <dbReference type="ARBA" id="ARBA00021390"/>
    </source>
</evidence>
<dbReference type="PROSITE" id="PS00894">
    <property type="entry name" value="HTH_DEOR_1"/>
    <property type="match status" value="1"/>
</dbReference>
<gene>
    <name evidence="8" type="ORF">IV80_GL000542</name>
</gene>
<dbReference type="SMART" id="SM00420">
    <property type="entry name" value="HTH_DEOR"/>
    <property type="match status" value="1"/>
</dbReference>
<comment type="caution">
    <text evidence="8">The sequence shown here is derived from an EMBL/GenBank/DDBJ whole genome shotgun (WGS) entry which is preliminary data.</text>
</comment>
<name>A0A0R2IJK6_9LACO</name>
<dbReference type="InterPro" id="IPR036390">
    <property type="entry name" value="WH_DNA-bd_sf"/>
</dbReference>
<evidence type="ECO:0000256" key="3">
    <source>
        <dbReference type="ARBA" id="ARBA00023015"/>
    </source>
</evidence>
<dbReference type="Pfam" id="PF08220">
    <property type="entry name" value="HTH_DeoR"/>
    <property type="match status" value="1"/>
</dbReference>
<keyword evidence="5" id="KW-0804">Transcription</keyword>
<dbReference type="Gene3D" id="1.10.10.10">
    <property type="entry name" value="Winged helix-like DNA-binding domain superfamily/Winged helix DNA-binding domain"/>
    <property type="match status" value="1"/>
</dbReference>
<keyword evidence="9" id="KW-1185">Reference proteome</keyword>
<dbReference type="AlphaFoldDB" id="A0A0R2IJK6"/>
<dbReference type="GO" id="GO:0003677">
    <property type="term" value="F:DNA binding"/>
    <property type="evidence" value="ECO:0007669"/>
    <property type="project" value="UniProtKB-KW"/>
</dbReference>
<dbReference type="PRINTS" id="PR00037">
    <property type="entry name" value="HTHLACR"/>
</dbReference>
<comment type="function">
    <text evidence="6">Repressor of the lactose catabolism operon. Galactose-6-phosphate is the inducer.</text>
</comment>
<dbReference type="PATRIC" id="fig|319652.3.peg.549"/>
<dbReference type="PANTHER" id="PTHR30363">
    <property type="entry name" value="HTH-TYPE TRANSCRIPTIONAL REGULATOR SRLR-RELATED"/>
    <property type="match status" value="1"/>
</dbReference>
<dbReference type="EMBL" id="JQBR01000013">
    <property type="protein sequence ID" value="KRN65032.1"/>
    <property type="molecule type" value="Genomic_DNA"/>
</dbReference>
<keyword evidence="3" id="KW-0805">Transcription regulation</keyword>
<dbReference type="Gene3D" id="3.40.50.1360">
    <property type="match status" value="1"/>
</dbReference>
<dbReference type="RefSeq" id="WP_057752707.1">
    <property type="nucleotide sequence ID" value="NZ_BJVH01000012.1"/>
</dbReference>
<evidence type="ECO:0000256" key="6">
    <source>
        <dbReference type="ARBA" id="ARBA00024937"/>
    </source>
</evidence>
<dbReference type="SUPFAM" id="SSF46785">
    <property type="entry name" value="Winged helix' DNA-binding domain"/>
    <property type="match status" value="1"/>
</dbReference>
<dbReference type="Proteomes" id="UP000051568">
    <property type="component" value="Unassembled WGS sequence"/>
</dbReference>
<dbReference type="PANTHER" id="PTHR30363:SF4">
    <property type="entry name" value="GLYCEROL-3-PHOSPHATE REGULON REPRESSOR"/>
    <property type="match status" value="1"/>
</dbReference>
<feature type="domain" description="HTH deoR-type" evidence="7">
    <location>
        <begin position="4"/>
        <end position="59"/>
    </location>
</feature>
<dbReference type="InterPro" id="IPR014036">
    <property type="entry name" value="DeoR-like_C"/>
</dbReference>
<evidence type="ECO:0000259" key="7">
    <source>
        <dbReference type="PROSITE" id="PS51000"/>
    </source>
</evidence>
<evidence type="ECO:0000313" key="8">
    <source>
        <dbReference type="EMBL" id="KRN65032.1"/>
    </source>
</evidence>
<dbReference type="STRING" id="319652.IV80_GL000542"/>
<dbReference type="SUPFAM" id="SSF100950">
    <property type="entry name" value="NagB/RpiA/CoA transferase-like"/>
    <property type="match status" value="1"/>
</dbReference>
<dbReference type="InterPro" id="IPR050313">
    <property type="entry name" value="Carb_Metab_HTH_regulators"/>
</dbReference>